<dbReference type="PANTHER" id="PTHR10652">
    <property type="entry name" value="ADENYLYL CYCLASE-ASSOCIATED PROTEIN"/>
    <property type="match status" value="1"/>
</dbReference>
<dbReference type="Pfam" id="PF21938">
    <property type="entry name" value="CAP_N"/>
    <property type="match status" value="1"/>
</dbReference>
<keyword evidence="6" id="KW-1185">Reference proteome</keyword>
<dbReference type="FunFam" id="1.25.40.330:FF:000001">
    <property type="entry name" value="Adenylyl cyclase-associated protein"/>
    <property type="match status" value="1"/>
</dbReference>
<dbReference type="SUPFAM" id="SSF101278">
    <property type="entry name" value="N-terminal domain of adenylylcyclase associated protein, CAP"/>
    <property type="match status" value="1"/>
</dbReference>
<dbReference type="GO" id="GO:0007015">
    <property type="term" value="P:actin filament organization"/>
    <property type="evidence" value="ECO:0007669"/>
    <property type="project" value="TreeGrafter"/>
</dbReference>
<protein>
    <recommendedName>
        <fullName evidence="3">Adenylyl cyclase-associated protein</fullName>
    </recommendedName>
</protein>
<evidence type="ECO:0000259" key="4">
    <source>
        <dbReference type="Pfam" id="PF21938"/>
    </source>
</evidence>
<dbReference type="HOGENOM" id="CLU_015780_3_0_1"/>
<accession>A0A0D2GWW2</accession>
<evidence type="ECO:0000256" key="2">
    <source>
        <dbReference type="ARBA" id="ARBA00054756"/>
    </source>
</evidence>
<name>A0A0D2GWW2_9EURO</name>
<dbReference type="Proteomes" id="UP000053029">
    <property type="component" value="Unassembled WGS sequence"/>
</dbReference>
<gene>
    <name evidence="5" type="ORF">Z517_02349</name>
</gene>
<reference evidence="5 6" key="1">
    <citation type="submission" date="2015-01" db="EMBL/GenBank/DDBJ databases">
        <title>The Genome Sequence of Fonsecaea pedrosoi CBS 271.37.</title>
        <authorList>
            <consortium name="The Broad Institute Genomics Platform"/>
            <person name="Cuomo C."/>
            <person name="de Hoog S."/>
            <person name="Gorbushina A."/>
            <person name="Stielow B."/>
            <person name="Teixiera M."/>
            <person name="Abouelleil A."/>
            <person name="Chapman S.B."/>
            <person name="Priest M."/>
            <person name="Young S.K."/>
            <person name="Wortman J."/>
            <person name="Nusbaum C."/>
            <person name="Birren B."/>
        </authorList>
    </citation>
    <scope>NUCLEOTIDE SEQUENCE [LARGE SCALE GENOMIC DNA]</scope>
    <source>
        <strain evidence="5 6">CBS 271.37</strain>
    </source>
</reference>
<dbReference type="VEuPathDB" id="FungiDB:Z517_02349"/>
<dbReference type="OrthoDB" id="77251at2759"/>
<dbReference type="GO" id="GO:0005737">
    <property type="term" value="C:cytoplasm"/>
    <property type="evidence" value="ECO:0007669"/>
    <property type="project" value="TreeGrafter"/>
</dbReference>
<comment type="function">
    <text evidence="2">The N-terminal domain binds to adenylyl cyclase, thereby enabling adenylyl cyclase to be activated by upstream regulatory signals, such as Ras. The C-terminal domain is required for normal cellular morphology and growth control.</text>
</comment>
<evidence type="ECO:0000256" key="3">
    <source>
        <dbReference type="ARBA" id="ARBA00072052"/>
    </source>
</evidence>
<dbReference type="STRING" id="1442368.A0A0D2GWW2"/>
<evidence type="ECO:0000256" key="1">
    <source>
        <dbReference type="ARBA" id="ARBA00007659"/>
    </source>
</evidence>
<dbReference type="RefSeq" id="XP_013286913.1">
    <property type="nucleotide sequence ID" value="XM_013431459.1"/>
</dbReference>
<dbReference type="InterPro" id="IPR036222">
    <property type="entry name" value="CAP_N_sf"/>
</dbReference>
<dbReference type="InterPro" id="IPR053950">
    <property type="entry name" value="CAP_N"/>
</dbReference>
<dbReference type="Gene3D" id="1.25.40.330">
    <property type="entry name" value="Adenylate cyclase-associated CAP, N-terminal domain"/>
    <property type="match status" value="1"/>
</dbReference>
<dbReference type="InterPro" id="IPR013992">
    <property type="entry name" value="Adenylate_cyclase-assoc_CAP_N"/>
</dbReference>
<proteinExistence type="inferred from homology"/>
<dbReference type="InterPro" id="IPR001837">
    <property type="entry name" value="Adenylate_cyclase-assoc_CAP"/>
</dbReference>
<dbReference type="GO" id="GO:0003779">
    <property type="term" value="F:actin binding"/>
    <property type="evidence" value="ECO:0007669"/>
    <property type="project" value="InterPro"/>
</dbReference>
<dbReference type="AlphaFoldDB" id="A0A0D2GWW2"/>
<dbReference type="EMBL" id="KN846970">
    <property type="protein sequence ID" value="KIW83105.1"/>
    <property type="molecule type" value="Genomic_DNA"/>
</dbReference>
<dbReference type="Pfam" id="PF01213">
    <property type="entry name" value="CAP_N-CM"/>
    <property type="match status" value="1"/>
</dbReference>
<evidence type="ECO:0000313" key="5">
    <source>
        <dbReference type="EMBL" id="KIW83105.1"/>
    </source>
</evidence>
<dbReference type="PANTHER" id="PTHR10652:SF0">
    <property type="entry name" value="ADENYLYL CYCLASE-ASSOCIATED PROTEIN"/>
    <property type="match status" value="1"/>
</dbReference>
<dbReference type="GO" id="GO:0019933">
    <property type="term" value="P:cAMP-mediated signaling"/>
    <property type="evidence" value="ECO:0007669"/>
    <property type="project" value="TreeGrafter"/>
</dbReference>
<organism evidence="5 6">
    <name type="scientific">Fonsecaea pedrosoi CBS 271.37</name>
    <dbReference type="NCBI Taxonomy" id="1442368"/>
    <lineage>
        <taxon>Eukaryota</taxon>
        <taxon>Fungi</taxon>
        <taxon>Dikarya</taxon>
        <taxon>Ascomycota</taxon>
        <taxon>Pezizomycotina</taxon>
        <taxon>Eurotiomycetes</taxon>
        <taxon>Chaetothyriomycetidae</taxon>
        <taxon>Chaetothyriales</taxon>
        <taxon>Herpotrichiellaceae</taxon>
        <taxon>Fonsecaea</taxon>
    </lineage>
</organism>
<sequence>MDSGGINNLNTLMKRLEAVTSRIEDAATFWEQNSKAANQLKVEAFRELGDGKVDLNPRQPPALPLPAAIESFDRIIKEEVGDLIKCGAQIGGPVEQQAKAFKRAFEAERTFLLVASKAKQPNPMPPEMTAELEHCIAVVIETQGANRASPLFFHLSAVSEGVLALSWIVQKRPIDFVKDVFAAAQYFGNKVLNEYKHKDTTHVEFIHAYYNIFRSLTIYVREYFAFGLTWNGKDAIDAREALKLLS</sequence>
<evidence type="ECO:0000313" key="6">
    <source>
        <dbReference type="Proteomes" id="UP000053029"/>
    </source>
</evidence>
<feature type="domain" description="CAP N-terminal" evidence="4">
    <location>
        <begin position="72"/>
        <end position="228"/>
    </location>
</feature>
<dbReference type="GO" id="GO:0008179">
    <property type="term" value="F:adenylate cyclase binding"/>
    <property type="evidence" value="ECO:0007669"/>
    <property type="project" value="TreeGrafter"/>
</dbReference>
<dbReference type="GeneID" id="25301839"/>
<comment type="similarity">
    <text evidence="1">Belongs to the CAP family.</text>
</comment>